<evidence type="ECO:0000313" key="2">
    <source>
        <dbReference type="Proteomes" id="UP001314170"/>
    </source>
</evidence>
<name>A0AAV1RY94_9ROSI</name>
<dbReference type="Proteomes" id="UP001314170">
    <property type="component" value="Unassembled WGS sequence"/>
</dbReference>
<dbReference type="AlphaFoldDB" id="A0AAV1RY94"/>
<accession>A0AAV1RY94</accession>
<dbReference type="EMBL" id="CAWUPB010001160">
    <property type="protein sequence ID" value="CAK7342332.1"/>
    <property type="molecule type" value="Genomic_DNA"/>
</dbReference>
<protein>
    <submittedName>
        <fullName evidence="1">Uncharacterized protein</fullName>
    </submittedName>
</protein>
<comment type="caution">
    <text evidence="1">The sequence shown here is derived from an EMBL/GenBank/DDBJ whole genome shotgun (WGS) entry which is preliminary data.</text>
</comment>
<evidence type="ECO:0000313" key="1">
    <source>
        <dbReference type="EMBL" id="CAK7342332.1"/>
    </source>
</evidence>
<organism evidence="1 2">
    <name type="scientific">Dovyalis caffra</name>
    <dbReference type="NCBI Taxonomy" id="77055"/>
    <lineage>
        <taxon>Eukaryota</taxon>
        <taxon>Viridiplantae</taxon>
        <taxon>Streptophyta</taxon>
        <taxon>Embryophyta</taxon>
        <taxon>Tracheophyta</taxon>
        <taxon>Spermatophyta</taxon>
        <taxon>Magnoliopsida</taxon>
        <taxon>eudicotyledons</taxon>
        <taxon>Gunneridae</taxon>
        <taxon>Pentapetalae</taxon>
        <taxon>rosids</taxon>
        <taxon>fabids</taxon>
        <taxon>Malpighiales</taxon>
        <taxon>Salicaceae</taxon>
        <taxon>Flacourtieae</taxon>
        <taxon>Dovyalis</taxon>
    </lineage>
</organism>
<gene>
    <name evidence="1" type="ORF">DCAF_LOCUS16739</name>
</gene>
<sequence length="122" mass="12714">MGHSYHTDGLTCLAMGSGSGSTVAPTGAENGSINIVNIATGKSPVLGLHEVLLGLQLEVQVISSLSGICGNYDPIAVTGNCVSIHGFTAFGTVRCIEAEFKYLNVQWRSARRSVADATFVEV</sequence>
<reference evidence="1 2" key="1">
    <citation type="submission" date="2024-01" db="EMBL/GenBank/DDBJ databases">
        <authorList>
            <person name="Waweru B."/>
        </authorList>
    </citation>
    <scope>NUCLEOTIDE SEQUENCE [LARGE SCALE GENOMIC DNA]</scope>
</reference>
<keyword evidence="2" id="KW-1185">Reference proteome</keyword>
<proteinExistence type="predicted"/>